<gene>
    <name evidence="1" type="ORF">HPB49_025138</name>
</gene>
<comment type="caution">
    <text evidence="1">The sequence shown here is derived from an EMBL/GenBank/DDBJ whole genome shotgun (WGS) entry which is preliminary data.</text>
</comment>
<evidence type="ECO:0000313" key="2">
    <source>
        <dbReference type="Proteomes" id="UP000821865"/>
    </source>
</evidence>
<proteinExistence type="predicted"/>
<dbReference type="EMBL" id="CM023479">
    <property type="protein sequence ID" value="KAH7975219.1"/>
    <property type="molecule type" value="Genomic_DNA"/>
</dbReference>
<protein>
    <submittedName>
        <fullName evidence="1">Uncharacterized protein</fullName>
    </submittedName>
</protein>
<organism evidence="1 2">
    <name type="scientific">Dermacentor silvarum</name>
    <name type="common">Tick</name>
    <dbReference type="NCBI Taxonomy" id="543639"/>
    <lineage>
        <taxon>Eukaryota</taxon>
        <taxon>Metazoa</taxon>
        <taxon>Ecdysozoa</taxon>
        <taxon>Arthropoda</taxon>
        <taxon>Chelicerata</taxon>
        <taxon>Arachnida</taxon>
        <taxon>Acari</taxon>
        <taxon>Parasitiformes</taxon>
        <taxon>Ixodida</taxon>
        <taxon>Ixodoidea</taxon>
        <taxon>Ixodidae</taxon>
        <taxon>Rhipicephalinae</taxon>
        <taxon>Dermacentor</taxon>
    </lineage>
</organism>
<evidence type="ECO:0000313" key="1">
    <source>
        <dbReference type="EMBL" id="KAH7975219.1"/>
    </source>
</evidence>
<sequence length="297" mass="33338">MKVLYAYITCFILARTFALPESTLELARLLDFNHSSHESPLTEASNITDDEYLQDSCSLPWNLSRNSYQDLSDHVFRSLLQCPADLHGCSEELTTCHHPDTYVITCSCAPNCVVYGDCCWNVVEPPEMSAAELPRTSCVSVKAEVTERQVEFHPRFGAVSLYPEVSGTVFLHMVVGCPASWPRNDVRKACEEYGSFQEIFYGIPVTTDRDVTYRPVTTTPDCRAFYNGRCYIPRSADLREEDLNSRNNENNTPKTQLAEGASELWSPKNFGVANCATLACLSLSIFCLVLKIFVFCV</sequence>
<name>A0ACB8DSR0_DERSI</name>
<keyword evidence="2" id="KW-1185">Reference proteome</keyword>
<dbReference type="Proteomes" id="UP000821865">
    <property type="component" value="Chromosome 10"/>
</dbReference>
<accession>A0ACB8DSR0</accession>
<reference evidence="1" key="1">
    <citation type="submission" date="2020-05" db="EMBL/GenBank/DDBJ databases">
        <title>Large-scale comparative analyses of tick genomes elucidate their genetic diversity and vector capacities.</title>
        <authorList>
            <person name="Jia N."/>
            <person name="Wang J."/>
            <person name="Shi W."/>
            <person name="Du L."/>
            <person name="Sun Y."/>
            <person name="Zhan W."/>
            <person name="Jiang J."/>
            <person name="Wang Q."/>
            <person name="Zhang B."/>
            <person name="Ji P."/>
            <person name="Sakyi L.B."/>
            <person name="Cui X."/>
            <person name="Yuan T."/>
            <person name="Jiang B."/>
            <person name="Yang W."/>
            <person name="Lam T.T.-Y."/>
            <person name="Chang Q."/>
            <person name="Ding S."/>
            <person name="Wang X."/>
            <person name="Zhu J."/>
            <person name="Ruan X."/>
            <person name="Zhao L."/>
            <person name="Wei J."/>
            <person name="Que T."/>
            <person name="Du C."/>
            <person name="Cheng J."/>
            <person name="Dai P."/>
            <person name="Han X."/>
            <person name="Huang E."/>
            <person name="Gao Y."/>
            <person name="Liu J."/>
            <person name="Shao H."/>
            <person name="Ye R."/>
            <person name="Li L."/>
            <person name="Wei W."/>
            <person name="Wang X."/>
            <person name="Wang C."/>
            <person name="Yang T."/>
            <person name="Huo Q."/>
            <person name="Li W."/>
            <person name="Guo W."/>
            <person name="Chen H."/>
            <person name="Zhou L."/>
            <person name="Ni X."/>
            <person name="Tian J."/>
            <person name="Zhou Y."/>
            <person name="Sheng Y."/>
            <person name="Liu T."/>
            <person name="Pan Y."/>
            <person name="Xia L."/>
            <person name="Li J."/>
            <person name="Zhao F."/>
            <person name="Cao W."/>
        </authorList>
    </citation>
    <scope>NUCLEOTIDE SEQUENCE</scope>
    <source>
        <strain evidence="1">Dsil-2018</strain>
    </source>
</reference>